<dbReference type="Pfam" id="PF04252">
    <property type="entry name" value="SFM1-like"/>
    <property type="match status" value="1"/>
</dbReference>
<evidence type="ECO:0000313" key="2">
    <source>
        <dbReference type="Proteomes" id="UP000193411"/>
    </source>
</evidence>
<name>A0A1Y2H8A4_9FUNG</name>
<dbReference type="CDD" id="cd18090">
    <property type="entry name" value="Arginine_MT_Sfm1"/>
    <property type="match status" value="1"/>
</dbReference>
<comment type="caution">
    <text evidence="1">The sequence shown here is derived from an EMBL/GenBank/DDBJ whole genome shotgun (WGS) entry which is preliminary data.</text>
</comment>
<dbReference type="PANTHER" id="PTHR35517">
    <property type="entry name" value="PROTEIN ARGININE N-METHYLTRANSFERASE SFM1"/>
    <property type="match status" value="1"/>
</dbReference>
<dbReference type="InterPro" id="IPR007364">
    <property type="entry name" value="SFM1-like"/>
</dbReference>
<keyword evidence="1" id="KW-0489">Methyltransferase</keyword>
<accession>A0A1Y2H8A4</accession>
<keyword evidence="1" id="KW-0808">Transferase</keyword>
<evidence type="ECO:0000313" key="1">
    <source>
        <dbReference type="EMBL" id="ORZ30181.1"/>
    </source>
</evidence>
<sequence length="218" mass="24978">MKYIVEHLEEDLHEWCRLEYSHMLDHVGRAEPANLIFTNMHAPIVASLTADTGKHPHLERLRGCLPTSKDVTELGIPFDRICLLDMEATQELSPEDADKFDYMLFGGILGDGYESADRTSILRKLGFPSRRLGPIQMTTDTAVITTHLILEKKQPLDTIEFCDLPEIKFSKHESVELPYRYIGKRNAKTGKLEPMMAPGMFEKLKRDNEEDLFNLNMN</sequence>
<gene>
    <name evidence="1" type="ORF">BCR44DRAFT_1406514</name>
</gene>
<dbReference type="EMBL" id="MCFL01000098">
    <property type="protein sequence ID" value="ORZ30181.1"/>
    <property type="molecule type" value="Genomic_DNA"/>
</dbReference>
<dbReference type="PANTHER" id="PTHR35517:SF1">
    <property type="entry name" value="PROTEIN ARGININE N-METHYLTRANSFERASE SFM1"/>
    <property type="match status" value="1"/>
</dbReference>
<dbReference type="STRING" id="765915.A0A1Y2H8A4"/>
<dbReference type="GO" id="GO:0032259">
    <property type="term" value="P:methylation"/>
    <property type="evidence" value="ECO:0007669"/>
    <property type="project" value="UniProtKB-KW"/>
</dbReference>
<reference evidence="1 2" key="1">
    <citation type="submission" date="2016-07" db="EMBL/GenBank/DDBJ databases">
        <title>Pervasive Adenine N6-methylation of Active Genes in Fungi.</title>
        <authorList>
            <consortium name="DOE Joint Genome Institute"/>
            <person name="Mondo S.J."/>
            <person name="Dannebaum R.O."/>
            <person name="Kuo R.C."/>
            <person name="Labutti K."/>
            <person name="Haridas S."/>
            <person name="Kuo A."/>
            <person name="Salamov A."/>
            <person name="Ahrendt S.R."/>
            <person name="Lipzen A."/>
            <person name="Sullivan W."/>
            <person name="Andreopoulos W.B."/>
            <person name="Clum A."/>
            <person name="Lindquist E."/>
            <person name="Daum C."/>
            <person name="Ramamoorthy G.K."/>
            <person name="Gryganskyi A."/>
            <person name="Culley D."/>
            <person name="Magnuson J.K."/>
            <person name="James T.Y."/>
            <person name="O'Malley M.A."/>
            <person name="Stajich J.E."/>
            <person name="Spatafora J.W."/>
            <person name="Visel A."/>
            <person name="Grigoriev I.V."/>
        </authorList>
    </citation>
    <scope>NUCLEOTIDE SEQUENCE [LARGE SCALE GENOMIC DNA]</scope>
    <source>
        <strain evidence="1 2">PL171</strain>
    </source>
</reference>
<keyword evidence="2" id="KW-1185">Reference proteome</keyword>
<dbReference type="AlphaFoldDB" id="A0A1Y2H8A4"/>
<protein>
    <submittedName>
        <fullName evidence="1">SAM-dependent RNA methyltransferase</fullName>
    </submittedName>
</protein>
<organism evidence="1 2">
    <name type="scientific">Catenaria anguillulae PL171</name>
    <dbReference type="NCBI Taxonomy" id="765915"/>
    <lineage>
        <taxon>Eukaryota</taxon>
        <taxon>Fungi</taxon>
        <taxon>Fungi incertae sedis</taxon>
        <taxon>Blastocladiomycota</taxon>
        <taxon>Blastocladiomycetes</taxon>
        <taxon>Blastocladiales</taxon>
        <taxon>Catenariaceae</taxon>
        <taxon>Catenaria</taxon>
    </lineage>
</organism>
<proteinExistence type="predicted"/>
<dbReference type="Proteomes" id="UP000193411">
    <property type="component" value="Unassembled WGS sequence"/>
</dbReference>
<dbReference type="GO" id="GO:0035241">
    <property type="term" value="F:protein-arginine omega-N monomethyltransferase activity"/>
    <property type="evidence" value="ECO:0007669"/>
    <property type="project" value="TreeGrafter"/>
</dbReference>
<dbReference type="OrthoDB" id="373498at2759"/>